<dbReference type="Gene3D" id="1.25.40.10">
    <property type="entry name" value="Tetratricopeptide repeat domain"/>
    <property type="match status" value="1"/>
</dbReference>
<dbReference type="AlphaFoldDB" id="A0A286U185"/>
<keyword evidence="6" id="KW-0464">Manganese</keyword>
<name>A0A286U185_9BACT</name>
<dbReference type="PANTHER" id="PTHR30447">
    <property type="entry name" value="FRUCTOSE-1,6-BISPHOSPHATASE CLASS 2"/>
    <property type="match status" value="1"/>
</dbReference>
<dbReference type="Pfam" id="PF03320">
    <property type="entry name" value="FBPase_glpX"/>
    <property type="match status" value="1"/>
</dbReference>
<comment type="similarity">
    <text evidence="2">Belongs to the FBPase class 2 family.</text>
</comment>
<feature type="repeat" description="TPR" evidence="8">
    <location>
        <begin position="530"/>
        <end position="563"/>
    </location>
</feature>
<evidence type="ECO:0000256" key="5">
    <source>
        <dbReference type="ARBA" id="ARBA00022801"/>
    </source>
</evidence>
<dbReference type="EC" id="3.1.3.11" evidence="3"/>
<evidence type="ECO:0000256" key="2">
    <source>
        <dbReference type="ARBA" id="ARBA00008989"/>
    </source>
</evidence>
<dbReference type="InterPro" id="IPR011990">
    <property type="entry name" value="TPR-like_helical_dom_sf"/>
</dbReference>
<organism evidence="9 10">
    <name type="scientific">Candidatus Scalindua japonica</name>
    <dbReference type="NCBI Taxonomy" id="1284222"/>
    <lineage>
        <taxon>Bacteria</taxon>
        <taxon>Pseudomonadati</taxon>
        <taxon>Planctomycetota</taxon>
        <taxon>Candidatus Brocadiia</taxon>
        <taxon>Candidatus Brocadiales</taxon>
        <taxon>Candidatus Scalinduaceae</taxon>
        <taxon>Candidatus Scalindua</taxon>
    </lineage>
</organism>
<keyword evidence="7" id="KW-0119">Carbohydrate metabolism</keyword>
<dbReference type="SUPFAM" id="SSF56655">
    <property type="entry name" value="Carbohydrate phosphatase"/>
    <property type="match status" value="1"/>
</dbReference>
<dbReference type="RefSeq" id="WP_096895273.1">
    <property type="nucleotide sequence ID" value="NZ_BAOS01000028.1"/>
</dbReference>
<dbReference type="GO" id="GO:0005829">
    <property type="term" value="C:cytosol"/>
    <property type="evidence" value="ECO:0007669"/>
    <property type="project" value="TreeGrafter"/>
</dbReference>
<dbReference type="Gene3D" id="3.30.540.10">
    <property type="entry name" value="Fructose-1,6-Bisphosphatase, subunit A, domain 1"/>
    <property type="match status" value="1"/>
</dbReference>
<dbReference type="Gene3D" id="3.40.190.90">
    <property type="match status" value="1"/>
</dbReference>
<evidence type="ECO:0000256" key="7">
    <source>
        <dbReference type="ARBA" id="ARBA00023277"/>
    </source>
</evidence>
<evidence type="ECO:0000256" key="6">
    <source>
        <dbReference type="ARBA" id="ARBA00023211"/>
    </source>
</evidence>
<dbReference type="SUPFAM" id="SSF48452">
    <property type="entry name" value="TPR-like"/>
    <property type="match status" value="1"/>
</dbReference>
<evidence type="ECO:0000256" key="1">
    <source>
        <dbReference type="ARBA" id="ARBA00001273"/>
    </source>
</evidence>
<dbReference type="Proteomes" id="UP000218542">
    <property type="component" value="Unassembled WGS sequence"/>
</dbReference>
<sequence>MSDIIKEEPVGNNSTFIKDNSIDFKKIDDPLIKDAHIPEHFDLKVSSENGLQLSKRNELRHAVGIVAARTLRYFSTNGEEFNVFRARRMAVWWFRHIYNSFNWWKAYVVNAEGERKEMPMLYIGERLGSETVQKDCEADIVLSAFENDRCLVDPESEGGVVVAVGYSERQKLFNSPDMYCVKAIVGNKYKDAGVNITHGITKNMKLMAEKVLKDKNKEINPQNIDDEIQKMKIVVLDRLRHKKLIETIEKLGAEVIRVKEDDLTPTFAVTKGEIDMIIGVGGVPEAVLSGIIVAQLGGEMTLRILPLEVAREERLLGKLKNWGLFRKNEVDILKNFKIVRPGTEKEGEIPWDRILTLNDLVKRNDNVFTASIIKETPWIKFTDGKVVPGMKINPESGDINVYVVRVAENRVEIVPILYKTHIGTLLSKYKDIKEVNGDAEVSLLVQLGKTYIEFGLFQEARDCIQKAKICKGISNDMLQRCNSVYEYISGLDFLTKKSLQTPKEIIEHFEKSGHLDEEDKEQLRPRRMVKRFYEYHGDKDYRNKLYEDALEHYNKALEYSPHELKLHRKVHTIQMRDIIEEYFDRIDKIYQGLNYKDPKTLEKCKLGVALEIFYDYKRQLNFSCRNPWLIFYRRTVLHGETPSYKLAVLIKLLKLHKKLNRASDEELSLFLNAEFGISKEEIGIVTAYRKKHETFHSVSELYFVKGLSLEGLSNLLFPSVRIESQNELEDSEIPLSISLVEAVERRYRNILEELKDGVKKEAQEHSYAVAEAYHYVGLALYDVGDDEGTKINYERATIKFQEIIDKFTGITPFNAQCRIGNLYEELALLYENEKVNYYNKAMDAYTYIIEERRSNIMFGYIRDLMAIRIWQTKERVNCIEKELQL</sequence>
<dbReference type="GO" id="GO:0046872">
    <property type="term" value="F:metal ion binding"/>
    <property type="evidence" value="ECO:0007669"/>
    <property type="project" value="UniProtKB-KW"/>
</dbReference>
<dbReference type="PANTHER" id="PTHR30447:SF0">
    <property type="entry name" value="FRUCTOSE-1,6-BISPHOSPHATASE 1 CLASS 2-RELATED"/>
    <property type="match status" value="1"/>
</dbReference>
<accession>A0A286U185</accession>
<keyword evidence="8" id="KW-0802">TPR repeat</keyword>
<reference evidence="10" key="1">
    <citation type="journal article" date="2017" name="Environ. Microbiol. Rep.">
        <title>Genetic Diversity of Marine Anaerobic Ammonium-Oxidizing Bacteria as Revealed by Genomic and Proteomic Analyses of 'Candidatus Scalindua japonica'.</title>
        <authorList>
            <person name="Oshiki M."/>
            <person name="Mizuto K."/>
            <person name="Kimura Z."/>
            <person name="Kindaichi T."/>
            <person name="Satoh H."/>
            <person name="Okabe S."/>
        </authorList>
    </citation>
    <scope>NUCLEOTIDE SEQUENCE [LARGE SCALE GENOMIC DNA]</scope>
    <source>
        <strain evidence="10">husup-a2</strain>
    </source>
</reference>
<comment type="caution">
    <text evidence="9">The sequence shown here is derived from an EMBL/GenBank/DDBJ whole genome shotgun (WGS) entry which is preliminary data.</text>
</comment>
<keyword evidence="10" id="KW-1185">Reference proteome</keyword>
<dbReference type="InterPro" id="IPR004464">
    <property type="entry name" value="FBPase_class-2/SBPase"/>
</dbReference>
<dbReference type="GO" id="GO:0042132">
    <property type="term" value="F:fructose 1,6-bisphosphate 1-phosphatase activity"/>
    <property type="evidence" value="ECO:0007669"/>
    <property type="project" value="UniProtKB-EC"/>
</dbReference>
<evidence type="ECO:0000256" key="4">
    <source>
        <dbReference type="ARBA" id="ARBA00022723"/>
    </source>
</evidence>
<gene>
    <name evidence="9" type="ORF">SCALIN_C28_0101</name>
</gene>
<dbReference type="OrthoDB" id="9779353at2"/>
<proteinExistence type="inferred from homology"/>
<evidence type="ECO:0000313" key="10">
    <source>
        <dbReference type="Proteomes" id="UP000218542"/>
    </source>
</evidence>
<dbReference type="GO" id="GO:0006071">
    <property type="term" value="P:glycerol metabolic process"/>
    <property type="evidence" value="ECO:0007669"/>
    <property type="project" value="InterPro"/>
</dbReference>
<dbReference type="EMBL" id="BAOS01000028">
    <property type="protein sequence ID" value="GAX61899.1"/>
    <property type="molecule type" value="Genomic_DNA"/>
</dbReference>
<evidence type="ECO:0000256" key="3">
    <source>
        <dbReference type="ARBA" id="ARBA00013093"/>
    </source>
</evidence>
<keyword evidence="4" id="KW-0479">Metal-binding</keyword>
<keyword evidence="5" id="KW-0378">Hydrolase</keyword>
<dbReference type="GO" id="GO:0030388">
    <property type="term" value="P:fructose 1,6-bisphosphate metabolic process"/>
    <property type="evidence" value="ECO:0007669"/>
    <property type="project" value="TreeGrafter"/>
</dbReference>
<protein>
    <recommendedName>
        <fullName evidence="3">fructose-bisphosphatase</fullName>
        <ecNumber evidence="3">3.1.3.11</ecNumber>
    </recommendedName>
</protein>
<dbReference type="GO" id="GO:0006094">
    <property type="term" value="P:gluconeogenesis"/>
    <property type="evidence" value="ECO:0007669"/>
    <property type="project" value="InterPro"/>
</dbReference>
<dbReference type="InterPro" id="IPR019734">
    <property type="entry name" value="TPR_rpt"/>
</dbReference>
<evidence type="ECO:0000313" key="9">
    <source>
        <dbReference type="EMBL" id="GAX61899.1"/>
    </source>
</evidence>
<evidence type="ECO:0000256" key="8">
    <source>
        <dbReference type="PROSITE-ProRule" id="PRU00339"/>
    </source>
</evidence>
<comment type="catalytic activity">
    <reaction evidence="1">
        <text>beta-D-fructose 1,6-bisphosphate + H2O = beta-D-fructose 6-phosphate + phosphate</text>
        <dbReference type="Rhea" id="RHEA:11064"/>
        <dbReference type="ChEBI" id="CHEBI:15377"/>
        <dbReference type="ChEBI" id="CHEBI:32966"/>
        <dbReference type="ChEBI" id="CHEBI:43474"/>
        <dbReference type="ChEBI" id="CHEBI:57634"/>
        <dbReference type="EC" id="3.1.3.11"/>
    </reaction>
</comment>
<dbReference type="PROSITE" id="PS50005">
    <property type="entry name" value="TPR"/>
    <property type="match status" value="1"/>
</dbReference>